<dbReference type="STRING" id="288004.AL038_10985"/>
<dbReference type="PANTHER" id="PTHR43861">
    <property type="entry name" value="TRANS-ACONITATE 2-METHYLTRANSFERASE-RELATED"/>
    <property type="match status" value="1"/>
</dbReference>
<dbReference type="GO" id="GO:0032259">
    <property type="term" value="P:methylation"/>
    <property type="evidence" value="ECO:0007669"/>
    <property type="project" value="UniProtKB-KW"/>
</dbReference>
<keyword evidence="2" id="KW-1185">Reference proteome</keyword>
<dbReference type="EMBL" id="CP018889">
    <property type="protein sequence ID" value="AUI69566.1"/>
    <property type="molecule type" value="Genomic_DNA"/>
</dbReference>
<keyword evidence="1" id="KW-0489">Methyltransferase</keyword>
<dbReference type="OrthoDB" id="9815644at2"/>
<evidence type="ECO:0000313" key="2">
    <source>
        <dbReference type="Proteomes" id="UP000234271"/>
    </source>
</evidence>
<gene>
    <name evidence="1" type="ORF">BLE401_13275</name>
</gene>
<dbReference type="GO" id="GO:0008168">
    <property type="term" value="F:methyltransferase activity"/>
    <property type="evidence" value="ECO:0007669"/>
    <property type="project" value="UniProtKB-KW"/>
</dbReference>
<protein>
    <submittedName>
        <fullName evidence="1">Methyltransferase domain-containing protein</fullName>
    </submittedName>
</protein>
<dbReference type="SUPFAM" id="SSF53335">
    <property type="entry name" value="S-adenosyl-L-methionine-dependent methyltransferases"/>
    <property type="match status" value="1"/>
</dbReference>
<reference evidence="2" key="1">
    <citation type="submission" date="2016-12" db="EMBL/GenBank/DDBJ databases">
        <title>Complete Genome Sequence of Beggiatoa leptomitiformis D-401.</title>
        <authorList>
            <person name="Fomenkov A."/>
            <person name="Vincze T."/>
            <person name="Grabovich M."/>
            <person name="Anton B.P."/>
            <person name="Dubinina G."/>
            <person name="Orlova M."/>
            <person name="Belousova E."/>
            <person name="Roberts R.J."/>
        </authorList>
    </citation>
    <scope>NUCLEOTIDE SEQUENCE [LARGE SCALE GENOMIC DNA]</scope>
    <source>
        <strain evidence="2">D-401</strain>
    </source>
</reference>
<name>A0A2N9YH71_9GAMM</name>
<dbReference type="AlphaFoldDB" id="A0A2N9YH71"/>
<dbReference type="RefSeq" id="WP_062152791.1">
    <property type="nucleotide sequence ID" value="NZ_CP012373.2"/>
</dbReference>
<keyword evidence="1" id="KW-0808">Transferase</keyword>
<dbReference type="CDD" id="cd02440">
    <property type="entry name" value="AdoMet_MTases"/>
    <property type="match status" value="1"/>
</dbReference>
<accession>A0A2N9YH71</accession>
<evidence type="ECO:0000313" key="1">
    <source>
        <dbReference type="EMBL" id="AUI69566.1"/>
    </source>
</evidence>
<dbReference type="Gene3D" id="3.40.50.150">
    <property type="entry name" value="Vaccinia Virus protein VP39"/>
    <property type="match status" value="1"/>
</dbReference>
<sequence>MSSELLEYPHCPLCEANQALPNSPYQFLPYQVVQCGACGLWYLSPRLQESEILKIYANPDYFMGGGEHGYAHTQGSYLEQAEGLRLTFRHLLKKIAAQGLLGADLLEIGCGYGFLLEEARQYCHTLSATDFEAAAVQQVRQIGAKVYLGGVDAIPQAARFDTIISTGVIEHIYAPHQFLQQLTQHINPTGWIILAAPPMNSFWLKLQGKNWASFKIPEHVVYYDSQTLRQLFERNGALETRLITYSQAYPLGMIAKKLHIPLPHKISRFNVWLPATMFAMAGRF</sequence>
<proteinExistence type="predicted"/>
<organism evidence="1 2">
    <name type="scientific">Beggiatoa leptomitoformis</name>
    <dbReference type="NCBI Taxonomy" id="288004"/>
    <lineage>
        <taxon>Bacteria</taxon>
        <taxon>Pseudomonadati</taxon>
        <taxon>Pseudomonadota</taxon>
        <taxon>Gammaproteobacteria</taxon>
        <taxon>Thiotrichales</taxon>
        <taxon>Thiotrichaceae</taxon>
        <taxon>Beggiatoa</taxon>
    </lineage>
</organism>
<dbReference type="Pfam" id="PF13489">
    <property type="entry name" value="Methyltransf_23"/>
    <property type="match status" value="1"/>
</dbReference>
<dbReference type="KEGG" id="blep:AL038_10985"/>
<dbReference type="Proteomes" id="UP000234271">
    <property type="component" value="Chromosome"/>
</dbReference>
<dbReference type="InterPro" id="IPR029063">
    <property type="entry name" value="SAM-dependent_MTases_sf"/>
</dbReference>